<accession>A0A8D0KZC7</accession>
<dbReference type="Ensembl" id="ENSSOCT00000021406.1">
    <property type="protein sequence ID" value="ENSSOCP00000020881.1"/>
    <property type="gene ID" value="ENSSOCG00000015596.1"/>
</dbReference>
<organism evidence="2 3">
    <name type="scientific">Strix occidentalis caurina</name>
    <name type="common">northern spotted owl</name>
    <dbReference type="NCBI Taxonomy" id="311401"/>
    <lineage>
        <taxon>Eukaryota</taxon>
        <taxon>Metazoa</taxon>
        <taxon>Chordata</taxon>
        <taxon>Craniata</taxon>
        <taxon>Vertebrata</taxon>
        <taxon>Euteleostomi</taxon>
        <taxon>Archelosauria</taxon>
        <taxon>Archosauria</taxon>
        <taxon>Dinosauria</taxon>
        <taxon>Saurischia</taxon>
        <taxon>Theropoda</taxon>
        <taxon>Coelurosauria</taxon>
        <taxon>Aves</taxon>
        <taxon>Neognathae</taxon>
        <taxon>Neoaves</taxon>
        <taxon>Telluraves</taxon>
        <taxon>Strigiformes</taxon>
        <taxon>Strigidae</taxon>
        <taxon>Strix</taxon>
    </lineage>
</organism>
<dbReference type="Proteomes" id="UP000694551">
    <property type="component" value="Unplaced"/>
</dbReference>
<evidence type="ECO:0000313" key="2">
    <source>
        <dbReference type="Ensembl" id="ENSSOCP00000020881.1"/>
    </source>
</evidence>
<name>A0A8D0KZC7_STROC</name>
<feature type="transmembrane region" description="Helical" evidence="1">
    <location>
        <begin position="43"/>
        <end position="63"/>
    </location>
</feature>
<evidence type="ECO:0000256" key="1">
    <source>
        <dbReference type="SAM" id="Phobius"/>
    </source>
</evidence>
<keyword evidence="1" id="KW-0812">Transmembrane</keyword>
<dbReference type="AlphaFoldDB" id="A0A8D0KZC7"/>
<keyword evidence="3" id="KW-1185">Reference proteome</keyword>
<reference evidence="2" key="1">
    <citation type="submission" date="2025-08" db="UniProtKB">
        <authorList>
            <consortium name="Ensembl"/>
        </authorList>
    </citation>
    <scope>IDENTIFICATION</scope>
</reference>
<reference evidence="2" key="2">
    <citation type="submission" date="2025-09" db="UniProtKB">
        <authorList>
            <consortium name="Ensembl"/>
        </authorList>
    </citation>
    <scope>IDENTIFICATION</scope>
</reference>
<sequence>HQSSWRNYSLLNLSSFKGGWSIADSKLSNHMIVLILVLDMLPWAYRSICMCVCMCLCACQVVFL</sequence>
<evidence type="ECO:0000313" key="3">
    <source>
        <dbReference type="Proteomes" id="UP000694551"/>
    </source>
</evidence>
<proteinExistence type="predicted"/>
<keyword evidence="1" id="KW-0472">Membrane</keyword>
<protein>
    <submittedName>
        <fullName evidence="2">Uncharacterized protein</fullName>
    </submittedName>
</protein>
<keyword evidence="1" id="KW-1133">Transmembrane helix</keyword>